<dbReference type="EMBL" id="BSXT01002181">
    <property type="protein sequence ID" value="GMF47667.1"/>
    <property type="molecule type" value="Genomic_DNA"/>
</dbReference>
<gene>
    <name evidence="2" type="ORF">Pfra01_001810900</name>
</gene>
<sequence length="239" mass="26689">MTLGLPKAQVLAWSSELQGKVTQQDLDEAQGNGEGLTREEKLINHQNCIIGELIAMNRALTERVSRLERQDDVGQGDAASNRHGSAVTPQISCAETTSAPKSCGSKALPKGPAAIWFEWYAKTPRMWDVCSDRQKKSAYKHTVNYMKLFLPNGFELDPSVPDYGDLVLRTGIEAEAQLYKFFEENGIKSKNGSAVLKQLRKFYRESKLDSLIDAYRARVALNGVTDPAPRHTQELFTRK</sequence>
<evidence type="ECO:0000313" key="2">
    <source>
        <dbReference type="EMBL" id="GMF47667.1"/>
    </source>
</evidence>
<evidence type="ECO:0000313" key="3">
    <source>
        <dbReference type="Proteomes" id="UP001165121"/>
    </source>
</evidence>
<evidence type="ECO:0000256" key="1">
    <source>
        <dbReference type="SAM" id="MobiDB-lite"/>
    </source>
</evidence>
<protein>
    <submittedName>
        <fullName evidence="2">Unnamed protein product</fullName>
    </submittedName>
</protein>
<organism evidence="2 3">
    <name type="scientific">Phytophthora fragariaefolia</name>
    <dbReference type="NCBI Taxonomy" id="1490495"/>
    <lineage>
        <taxon>Eukaryota</taxon>
        <taxon>Sar</taxon>
        <taxon>Stramenopiles</taxon>
        <taxon>Oomycota</taxon>
        <taxon>Peronosporomycetes</taxon>
        <taxon>Peronosporales</taxon>
        <taxon>Peronosporaceae</taxon>
        <taxon>Phytophthora</taxon>
    </lineage>
</organism>
<reference evidence="2" key="1">
    <citation type="submission" date="2023-04" db="EMBL/GenBank/DDBJ databases">
        <title>Phytophthora fragariaefolia NBRC 109709.</title>
        <authorList>
            <person name="Ichikawa N."/>
            <person name="Sato H."/>
            <person name="Tonouchi N."/>
        </authorList>
    </citation>
    <scope>NUCLEOTIDE SEQUENCE</scope>
    <source>
        <strain evidence="2">NBRC 109709</strain>
    </source>
</reference>
<dbReference type="Proteomes" id="UP001165121">
    <property type="component" value="Unassembled WGS sequence"/>
</dbReference>
<dbReference type="OrthoDB" id="111655at2759"/>
<comment type="caution">
    <text evidence="2">The sequence shown here is derived from an EMBL/GenBank/DDBJ whole genome shotgun (WGS) entry which is preliminary data.</text>
</comment>
<feature type="region of interest" description="Disordered" evidence="1">
    <location>
        <begin position="71"/>
        <end position="91"/>
    </location>
</feature>
<dbReference type="AlphaFoldDB" id="A0A9W6XXZ8"/>
<name>A0A9W6XXZ8_9STRA</name>
<keyword evidence="3" id="KW-1185">Reference proteome</keyword>
<proteinExistence type="predicted"/>
<accession>A0A9W6XXZ8</accession>